<reference evidence="2" key="1">
    <citation type="submission" date="2020-07" db="EMBL/GenBank/DDBJ databases">
        <title>The High-quality genome of the commercially important snow crab, Chionoecetes opilio.</title>
        <authorList>
            <person name="Jeong J.-H."/>
            <person name="Ryu S."/>
        </authorList>
    </citation>
    <scope>NUCLEOTIDE SEQUENCE</scope>
    <source>
        <strain evidence="2">MADBK_172401_WGS</strain>
        <tissue evidence="2">Digestive gland</tissue>
    </source>
</reference>
<dbReference type="AlphaFoldDB" id="A0A8J4YEQ1"/>
<name>A0A8J4YEQ1_CHIOP</name>
<comment type="caution">
    <text evidence="2">The sequence shown here is derived from an EMBL/GenBank/DDBJ whole genome shotgun (WGS) entry which is preliminary data.</text>
</comment>
<organism evidence="2 3">
    <name type="scientific">Chionoecetes opilio</name>
    <name type="common">Atlantic snow crab</name>
    <name type="synonym">Cancer opilio</name>
    <dbReference type="NCBI Taxonomy" id="41210"/>
    <lineage>
        <taxon>Eukaryota</taxon>
        <taxon>Metazoa</taxon>
        <taxon>Ecdysozoa</taxon>
        <taxon>Arthropoda</taxon>
        <taxon>Crustacea</taxon>
        <taxon>Multicrustacea</taxon>
        <taxon>Malacostraca</taxon>
        <taxon>Eumalacostraca</taxon>
        <taxon>Eucarida</taxon>
        <taxon>Decapoda</taxon>
        <taxon>Pleocyemata</taxon>
        <taxon>Brachyura</taxon>
        <taxon>Eubrachyura</taxon>
        <taxon>Majoidea</taxon>
        <taxon>Majidae</taxon>
        <taxon>Chionoecetes</taxon>
    </lineage>
</organism>
<accession>A0A8J4YEQ1</accession>
<dbReference type="Proteomes" id="UP000770661">
    <property type="component" value="Unassembled WGS sequence"/>
</dbReference>
<dbReference type="EMBL" id="JACEEZ010005866">
    <property type="protein sequence ID" value="KAG0725218.1"/>
    <property type="molecule type" value="Genomic_DNA"/>
</dbReference>
<keyword evidence="3" id="KW-1185">Reference proteome</keyword>
<evidence type="ECO:0000313" key="3">
    <source>
        <dbReference type="Proteomes" id="UP000770661"/>
    </source>
</evidence>
<feature type="region of interest" description="Disordered" evidence="1">
    <location>
        <begin position="1"/>
        <end position="21"/>
    </location>
</feature>
<gene>
    <name evidence="2" type="ORF">GWK47_039028</name>
</gene>
<evidence type="ECO:0000313" key="2">
    <source>
        <dbReference type="EMBL" id="KAG0725218.1"/>
    </source>
</evidence>
<evidence type="ECO:0008006" key="4">
    <source>
        <dbReference type="Google" id="ProtNLM"/>
    </source>
</evidence>
<protein>
    <recommendedName>
        <fullName evidence="4">HAT C-terminal dimerisation domain-containing protein</fullName>
    </recommendedName>
</protein>
<sequence>MSRLQAVLDTSEGSSPDEDKADDFFMALMSPGPTATEDTISTHLSNKIGIEVESWCSEKQRNKLLEQAMFPTLSRAAWVDVFFKYNTAIPSSVTVERLFSQGADRHHEGFKHHEGLTGTRGSVR</sequence>
<evidence type="ECO:0000256" key="1">
    <source>
        <dbReference type="SAM" id="MobiDB-lite"/>
    </source>
</evidence>
<dbReference type="OrthoDB" id="10057873at2759"/>
<proteinExistence type="predicted"/>